<dbReference type="OrthoDB" id="9134461at2"/>
<comment type="caution">
    <text evidence="2">The sequence shown here is derived from an EMBL/GenBank/DDBJ whole genome shotgun (WGS) entry which is preliminary data.</text>
</comment>
<protein>
    <submittedName>
        <fullName evidence="2">Uncharacterized protein</fullName>
    </submittedName>
</protein>
<dbReference type="EMBL" id="NMVQ01000002">
    <property type="protein sequence ID" value="OYO24646.1"/>
    <property type="molecule type" value="Genomic_DNA"/>
</dbReference>
<sequence length="283" mass="29682">MPGFCFCCWRSWPESSLLGMLAYPAMLMAGAALGELAVSTAAWTGTAVRRLVSGPTSRHRGWPRLLLGVLLLALVAARVLQLVDDVSDGSLGSRLIGLAWGSVVVALTAGAMAFAVWWADRVSGDFDLRPDPDDVPAAWRRVVPWLALSLGVPVMADQIIGQLAEAVGLASLATAVEAVRAWLGPRPLDVITVMAAGALAVWSARRGLRVAAACAAAFTAVQLASLLATVLDLRADADTMTVLAVPAVLVIAASHLVRASLTVTRMVGLVTVLLLSDAWPYRN</sequence>
<keyword evidence="1" id="KW-1133">Transmembrane helix</keyword>
<accession>A0A255HBE7</accession>
<feature type="transmembrane region" description="Helical" evidence="1">
    <location>
        <begin position="210"/>
        <end position="233"/>
    </location>
</feature>
<name>A0A255HBE7_9ACTN</name>
<keyword evidence="1" id="KW-0472">Membrane</keyword>
<keyword evidence="1" id="KW-0812">Transmembrane</keyword>
<dbReference type="AlphaFoldDB" id="A0A255HBE7"/>
<evidence type="ECO:0000256" key="1">
    <source>
        <dbReference type="SAM" id="Phobius"/>
    </source>
</evidence>
<keyword evidence="3" id="KW-1185">Reference proteome</keyword>
<organism evidence="2 3">
    <name type="scientific">Enemella dayhoffiae</name>
    <dbReference type="NCBI Taxonomy" id="2016507"/>
    <lineage>
        <taxon>Bacteria</taxon>
        <taxon>Bacillati</taxon>
        <taxon>Actinomycetota</taxon>
        <taxon>Actinomycetes</taxon>
        <taxon>Propionibacteriales</taxon>
        <taxon>Propionibacteriaceae</taxon>
        <taxon>Enemella</taxon>
    </lineage>
</organism>
<evidence type="ECO:0000313" key="2">
    <source>
        <dbReference type="EMBL" id="OYO24646.1"/>
    </source>
</evidence>
<reference evidence="2 3" key="1">
    <citation type="submission" date="2017-07" db="EMBL/GenBank/DDBJ databases">
        <title>Draft whole genome sequences of clinical Proprionibacteriaceae strains.</title>
        <authorList>
            <person name="Bernier A.-M."/>
            <person name="Bernard K."/>
            <person name="Domingo M.-C."/>
        </authorList>
    </citation>
    <scope>NUCLEOTIDE SEQUENCE [LARGE SCALE GENOMIC DNA]</scope>
    <source>
        <strain evidence="2 3">NML 130396</strain>
    </source>
</reference>
<evidence type="ECO:0000313" key="3">
    <source>
        <dbReference type="Proteomes" id="UP000216311"/>
    </source>
</evidence>
<gene>
    <name evidence="2" type="ORF">CGZ93_02805</name>
</gene>
<feature type="transmembrane region" description="Helical" evidence="1">
    <location>
        <begin position="95"/>
        <end position="119"/>
    </location>
</feature>
<feature type="transmembrane region" description="Helical" evidence="1">
    <location>
        <begin position="240"/>
        <end position="257"/>
    </location>
</feature>
<feature type="transmembrane region" description="Helical" evidence="1">
    <location>
        <begin position="20"/>
        <end position="44"/>
    </location>
</feature>
<feature type="transmembrane region" description="Helical" evidence="1">
    <location>
        <begin position="65"/>
        <end position="83"/>
    </location>
</feature>
<dbReference type="RefSeq" id="WP_094362638.1">
    <property type="nucleotide sequence ID" value="NZ_NMVQ01000002.1"/>
</dbReference>
<proteinExistence type="predicted"/>
<dbReference type="Proteomes" id="UP000216311">
    <property type="component" value="Unassembled WGS sequence"/>
</dbReference>